<dbReference type="InParanoid" id="A0A1D6J6Z2"/>
<reference evidence="1" key="1">
    <citation type="submission" date="2015-12" db="EMBL/GenBank/DDBJ databases">
        <title>Update maize B73 reference genome by single molecule sequencing technologies.</title>
        <authorList>
            <consortium name="Maize Genome Sequencing Project"/>
            <person name="Ware D."/>
        </authorList>
    </citation>
    <scope>NUCLEOTIDE SEQUENCE</scope>
    <source>
        <tissue evidence="1">Seedling</tissue>
    </source>
</reference>
<gene>
    <name evidence="1" type="ORF">ZEAMMB73_Zm00001d025410</name>
</gene>
<name>A0A1D6J6Z2_MAIZE</name>
<dbReference type="EMBL" id="CM000786">
    <property type="protein sequence ID" value="AQK43693.1"/>
    <property type="molecule type" value="Genomic_DNA"/>
</dbReference>
<organism evidence="1">
    <name type="scientific">Zea mays</name>
    <name type="common">Maize</name>
    <dbReference type="NCBI Taxonomy" id="4577"/>
    <lineage>
        <taxon>Eukaryota</taxon>
        <taxon>Viridiplantae</taxon>
        <taxon>Streptophyta</taxon>
        <taxon>Embryophyta</taxon>
        <taxon>Tracheophyta</taxon>
        <taxon>Spermatophyta</taxon>
        <taxon>Magnoliopsida</taxon>
        <taxon>Liliopsida</taxon>
        <taxon>Poales</taxon>
        <taxon>Poaceae</taxon>
        <taxon>PACMAD clade</taxon>
        <taxon>Panicoideae</taxon>
        <taxon>Andropogonodae</taxon>
        <taxon>Andropogoneae</taxon>
        <taxon>Tripsacinae</taxon>
        <taxon>Zea</taxon>
    </lineage>
</organism>
<proteinExistence type="predicted"/>
<sequence length="58" mass="6800">MHNYSLDEKIRRTLEAHVVEKTEEVHEVSFVGFSSQAESFCKARDRTFAIDLYSSYIK</sequence>
<accession>A0A1D6J6Z2</accession>
<protein>
    <submittedName>
        <fullName evidence="1">Uncharacterized protein</fullName>
    </submittedName>
</protein>
<dbReference type="AlphaFoldDB" id="A0A1D6J6Z2"/>
<evidence type="ECO:0000313" key="1">
    <source>
        <dbReference type="EMBL" id="AQK43693.1"/>
    </source>
</evidence>